<feature type="non-terminal residue" evidence="1">
    <location>
        <position position="1"/>
    </location>
</feature>
<comment type="caution">
    <text evidence="1">The sequence shown here is derived from an EMBL/GenBank/DDBJ whole genome shotgun (WGS) entry which is preliminary data.</text>
</comment>
<gene>
    <name evidence="1" type="ORF">Anas_12383</name>
</gene>
<dbReference type="Gene3D" id="1.20.930.10">
    <property type="entry name" value="Conserved domain common to transcription factors TFIIS, elongin A, CRSP70"/>
    <property type="match status" value="1"/>
</dbReference>
<keyword evidence="2" id="KW-1185">Reference proteome</keyword>
<dbReference type="EMBL" id="SEYY01014833">
    <property type="protein sequence ID" value="KAB7500199.1"/>
    <property type="molecule type" value="Genomic_DNA"/>
</dbReference>
<organism evidence="1 2">
    <name type="scientific">Armadillidium nasatum</name>
    <dbReference type="NCBI Taxonomy" id="96803"/>
    <lineage>
        <taxon>Eukaryota</taxon>
        <taxon>Metazoa</taxon>
        <taxon>Ecdysozoa</taxon>
        <taxon>Arthropoda</taxon>
        <taxon>Crustacea</taxon>
        <taxon>Multicrustacea</taxon>
        <taxon>Malacostraca</taxon>
        <taxon>Eumalacostraca</taxon>
        <taxon>Peracarida</taxon>
        <taxon>Isopoda</taxon>
        <taxon>Oniscidea</taxon>
        <taxon>Crinocheta</taxon>
        <taxon>Armadillidiidae</taxon>
        <taxon>Armadillidium</taxon>
    </lineage>
</organism>
<accession>A0A5N5T2G2</accession>
<protein>
    <submittedName>
        <fullName evidence="1">Uncharacterized protein</fullName>
    </submittedName>
</protein>
<proteinExistence type="predicted"/>
<dbReference type="AlphaFoldDB" id="A0A5N5T2G2"/>
<reference evidence="1 2" key="1">
    <citation type="journal article" date="2019" name="PLoS Biol.">
        <title>Sex chromosomes control vertical transmission of feminizing Wolbachia symbionts in an isopod.</title>
        <authorList>
            <person name="Becking T."/>
            <person name="Chebbi M.A."/>
            <person name="Giraud I."/>
            <person name="Moumen B."/>
            <person name="Laverre T."/>
            <person name="Caubet Y."/>
            <person name="Peccoud J."/>
            <person name="Gilbert C."/>
            <person name="Cordaux R."/>
        </authorList>
    </citation>
    <scope>NUCLEOTIDE SEQUENCE [LARGE SCALE GENOMIC DNA]</scope>
    <source>
        <strain evidence="1">ANa2</strain>
        <tissue evidence="1">Whole body excluding digestive tract and cuticle</tissue>
    </source>
</reference>
<evidence type="ECO:0000313" key="1">
    <source>
        <dbReference type="EMBL" id="KAB7500199.1"/>
    </source>
</evidence>
<dbReference type="Proteomes" id="UP000326759">
    <property type="component" value="Unassembled WGS sequence"/>
</dbReference>
<evidence type="ECO:0000313" key="2">
    <source>
        <dbReference type="Proteomes" id="UP000326759"/>
    </source>
</evidence>
<sequence length="59" mass="6848">LLVLNQKIRNALSNNPRNHRKDGAKKYLTQMSKLVFSKKEVANVPQIVDTVEKSRLCRR</sequence>
<dbReference type="InterPro" id="IPR035441">
    <property type="entry name" value="TFIIS/LEDGF_dom_sf"/>
</dbReference>
<name>A0A5N5T2G2_9CRUS</name>